<accession>A0A3N4LCH7</accession>
<dbReference type="AlphaFoldDB" id="A0A3N4LCH7"/>
<dbReference type="InParanoid" id="A0A3N4LCH7"/>
<protein>
    <submittedName>
        <fullName evidence="1">Uncharacterized protein</fullName>
    </submittedName>
</protein>
<evidence type="ECO:0000313" key="2">
    <source>
        <dbReference type="Proteomes" id="UP000267821"/>
    </source>
</evidence>
<organism evidence="1 2">
    <name type="scientific">Terfezia boudieri ATCC MYA-4762</name>
    <dbReference type="NCBI Taxonomy" id="1051890"/>
    <lineage>
        <taxon>Eukaryota</taxon>
        <taxon>Fungi</taxon>
        <taxon>Dikarya</taxon>
        <taxon>Ascomycota</taxon>
        <taxon>Pezizomycotina</taxon>
        <taxon>Pezizomycetes</taxon>
        <taxon>Pezizales</taxon>
        <taxon>Pezizaceae</taxon>
        <taxon>Terfezia</taxon>
    </lineage>
</organism>
<proteinExistence type="predicted"/>
<sequence length="99" mass="11980">MDCLLWRANGKRSLHWSPNVRYSNTDNARYKHIVRTEGNMLITNIFLYHKKLSKYGINSERFRISIMNITGAYRRQIKRYAEVQVKRRSQEFREDPKSQ</sequence>
<evidence type="ECO:0000313" key="1">
    <source>
        <dbReference type="EMBL" id="RPB20396.1"/>
    </source>
</evidence>
<dbReference type="Proteomes" id="UP000267821">
    <property type="component" value="Unassembled WGS sequence"/>
</dbReference>
<gene>
    <name evidence="1" type="ORF">L211DRAFT_523334</name>
</gene>
<dbReference type="EMBL" id="ML121572">
    <property type="protein sequence ID" value="RPB20396.1"/>
    <property type="molecule type" value="Genomic_DNA"/>
</dbReference>
<name>A0A3N4LCH7_9PEZI</name>
<keyword evidence="2" id="KW-1185">Reference proteome</keyword>
<reference evidence="1 2" key="1">
    <citation type="journal article" date="2018" name="Nat. Ecol. Evol.">
        <title>Pezizomycetes genomes reveal the molecular basis of ectomycorrhizal truffle lifestyle.</title>
        <authorList>
            <person name="Murat C."/>
            <person name="Payen T."/>
            <person name="Noel B."/>
            <person name="Kuo A."/>
            <person name="Morin E."/>
            <person name="Chen J."/>
            <person name="Kohler A."/>
            <person name="Krizsan K."/>
            <person name="Balestrini R."/>
            <person name="Da Silva C."/>
            <person name="Montanini B."/>
            <person name="Hainaut M."/>
            <person name="Levati E."/>
            <person name="Barry K.W."/>
            <person name="Belfiori B."/>
            <person name="Cichocki N."/>
            <person name="Clum A."/>
            <person name="Dockter R.B."/>
            <person name="Fauchery L."/>
            <person name="Guy J."/>
            <person name="Iotti M."/>
            <person name="Le Tacon F."/>
            <person name="Lindquist E.A."/>
            <person name="Lipzen A."/>
            <person name="Malagnac F."/>
            <person name="Mello A."/>
            <person name="Molinier V."/>
            <person name="Miyauchi S."/>
            <person name="Poulain J."/>
            <person name="Riccioni C."/>
            <person name="Rubini A."/>
            <person name="Sitrit Y."/>
            <person name="Splivallo R."/>
            <person name="Traeger S."/>
            <person name="Wang M."/>
            <person name="Zifcakova L."/>
            <person name="Wipf D."/>
            <person name="Zambonelli A."/>
            <person name="Paolocci F."/>
            <person name="Nowrousian M."/>
            <person name="Ottonello S."/>
            <person name="Baldrian P."/>
            <person name="Spatafora J.W."/>
            <person name="Henrissat B."/>
            <person name="Nagy L.G."/>
            <person name="Aury J.M."/>
            <person name="Wincker P."/>
            <person name="Grigoriev I.V."/>
            <person name="Bonfante P."/>
            <person name="Martin F.M."/>
        </authorList>
    </citation>
    <scope>NUCLEOTIDE SEQUENCE [LARGE SCALE GENOMIC DNA]</scope>
    <source>
        <strain evidence="1 2">ATCC MYA-4762</strain>
    </source>
</reference>